<dbReference type="RefSeq" id="WP_146390485.1">
    <property type="nucleotide sequence ID" value="NZ_SJPK01000003.1"/>
</dbReference>
<dbReference type="GO" id="GO:0031146">
    <property type="term" value="P:SCF-dependent proteasomal ubiquitin-dependent protein catabolic process"/>
    <property type="evidence" value="ECO:0007669"/>
    <property type="project" value="TreeGrafter"/>
</dbReference>
<dbReference type="EMBL" id="SJPK01000003">
    <property type="protein sequence ID" value="TWT72872.1"/>
    <property type="molecule type" value="Genomic_DNA"/>
</dbReference>
<sequence>MSHENIDSETRVRRSCCGVTCCDPKCLIAIVVAVAGLGLYFSWPSLPDSTEKTGAAVGTAPQQQPRQSAEQVIVAQVASVEAGESTSLHFEQVVVSDQRLVDLPIESLTALDVVNVDQGVVTDEGLAVLAQLPNLEQLRLRLSPITDAGIVALAGCDKLWLVNLPQSQLSAAGIEALQKLPELKQLRLGSPQLDDDCCASIAELETLRGLHLIGVPVTDAGLQQIATLPHLQSLYLDDSKVTQAGWEWLFEHHPQLHVHVDQQHHDRDPHRHTH</sequence>
<name>A0A5C5YHH1_9BACT</name>
<keyword evidence="2" id="KW-1185">Reference proteome</keyword>
<proteinExistence type="predicted"/>
<organism evidence="1 2">
    <name type="scientific">Allorhodopirellula solitaria</name>
    <dbReference type="NCBI Taxonomy" id="2527987"/>
    <lineage>
        <taxon>Bacteria</taxon>
        <taxon>Pseudomonadati</taxon>
        <taxon>Planctomycetota</taxon>
        <taxon>Planctomycetia</taxon>
        <taxon>Pirellulales</taxon>
        <taxon>Pirellulaceae</taxon>
        <taxon>Allorhodopirellula</taxon>
    </lineage>
</organism>
<dbReference type="Proteomes" id="UP000318053">
    <property type="component" value="Unassembled WGS sequence"/>
</dbReference>
<dbReference type="OrthoDB" id="232968at2"/>
<evidence type="ECO:0000313" key="1">
    <source>
        <dbReference type="EMBL" id="TWT72872.1"/>
    </source>
</evidence>
<protein>
    <submittedName>
        <fullName evidence="1">Leucine Rich repeats (2 copies)</fullName>
    </submittedName>
</protein>
<dbReference type="GO" id="GO:0019005">
    <property type="term" value="C:SCF ubiquitin ligase complex"/>
    <property type="evidence" value="ECO:0007669"/>
    <property type="project" value="TreeGrafter"/>
</dbReference>
<dbReference type="Pfam" id="PF13516">
    <property type="entry name" value="LRR_6"/>
    <property type="match status" value="1"/>
</dbReference>
<dbReference type="SUPFAM" id="SSF52047">
    <property type="entry name" value="RNI-like"/>
    <property type="match status" value="1"/>
</dbReference>
<gene>
    <name evidence="1" type="ORF">CA85_13330</name>
</gene>
<dbReference type="Gene3D" id="3.80.10.10">
    <property type="entry name" value="Ribonuclease Inhibitor"/>
    <property type="match status" value="1"/>
</dbReference>
<evidence type="ECO:0000313" key="2">
    <source>
        <dbReference type="Proteomes" id="UP000318053"/>
    </source>
</evidence>
<dbReference type="InterPro" id="IPR032675">
    <property type="entry name" value="LRR_dom_sf"/>
</dbReference>
<dbReference type="PANTHER" id="PTHR13318">
    <property type="entry name" value="PARTNER OF PAIRED, ISOFORM B-RELATED"/>
    <property type="match status" value="1"/>
</dbReference>
<dbReference type="InterPro" id="IPR001611">
    <property type="entry name" value="Leu-rich_rpt"/>
</dbReference>
<dbReference type="AlphaFoldDB" id="A0A5C5YHH1"/>
<comment type="caution">
    <text evidence="1">The sequence shown here is derived from an EMBL/GenBank/DDBJ whole genome shotgun (WGS) entry which is preliminary data.</text>
</comment>
<reference evidence="1 2" key="1">
    <citation type="submission" date="2019-02" db="EMBL/GenBank/DDBJ databases">
        <title>Deep-cultivation of Planctomycetes and their phenomic and genomic characterization uncovers novel biology.</title>
        <authorList>
            <person name="Wiegand S."/>
            <person name="Jogler M."/>
            <person name="Boedeker C."/>
            <person name="Pinto D."/>
            <person name="Vollmers J."/>
            <person name="Rivas-Marin E."/>
            <person name="Kohn T."/>
            <person name="Peeters S.H."/>
            <person name="Heuer A."/>
            <person name="Rast P."/>
            <person name="Oberbeckmann S."/>
            <person name="Bunk B."/>
            <person name="Jeske O."/>
            <person name="Meyerdierks A."/>
            <person name="Storesund J.E."/>
            <person name="Kallscheuer N."/>
            <person name="Luecker S."/>
            <person name="Lage O.M."/>
            <person name="Pohl T."/>
            <person name="Merkel B.J."/>
            <person name="Hornburger P."/>
            <person name="Mueller R.-W."/>
            <person name="Bruemmer F."/>
            <person name="Labrenz M."/>
            <person name="Spormann A.M."/>
            <person name="Op Den Camp H."/>
            <person name="Overmann J."/>
            <person name="Amann R."/>
            <person name="Jetten M.S.M."/>
            <person name="Mascher T."/>
            <person name="Medema M.H."/>
            <person name="Devos D.P."/>
            <person name="Kaster A.-K."/>
            <person name="Ovreas L."/>
            <person name="Rohde M."/>
            <person name="Galperin M.Y."/>
            <person name="Jogler C."/>
        </authorList>
    </citation>
    <scope>NUCLEOTIDE SEQUENCE [LARGE SCALE GENOMIC DNA]</scope>
    <source>
        <strain evidence="1 2">CA85</strain>
    </source>
</reference>
<accession>A0A5C5YHH1</accession>